<dbReference type="AlphaFoldDB" id="A0A1S1LUV3"/>
<proteinExistence type="predicted"/>
<sequence length="226" mass="23200">MRPIRLLPLSVVLLAGACGTTPEAHPVAVVPAAAAQLTPPPWFAESVGTATQVVSVQGTGGAKAVIGIWQRSGNTWEPIEQNVPSDVGATGFASTASDDNPATPTGVFSLDYAFGTEPSVAHGLNYLQVDADDWWDGDPASPGYNSHQRCAQSACPFDTSLSEELDGYPRAIVMGVNKSRTPGGGSAFFVHASDGGPSAGCVTLDDAALVRLIGWLRPGAVIAITG</sequence>
<dbReference type="PANTHER" id="PTHR38589:SF1">
    <property type="entry name" value="BLR0621 PROTEIN"/>
    <property type="match status" value="1"/>
</dbReference>
<dbReference type="EMBL" id="MLIQ01000013">
    <property type="protein sequence ID" value="OHU57913.1"/>
    <property type="molecule type" value="Genomic_DNA"/>
</dbReference>
<dbReference type="Pfam" id="PF03734">
    <property type="entry name" value="YkuD"/>
    <property type="match status" value="1"/>
</dbReference>
<dbReference type="PROSITE" id="PS51257">
    <property type="entry name" value="PROKAR_LIPOPROTEIN"/>
    <property type="match status" value="1"/>
</dbReference>
<protein>
    <recommendedName>
        <fullName evidence="2">L,D-TPase catalytic domain-containing protein</fullName>
    </recommendedName>
</protein>
<evidence type="ECO:0000259" key="2">
    <source>
        <dbReference type="Pfam" id="PF03734"/>
    </source>
</evidence>
<dbReference type="RefSeq" id="WP_057968927.1">
    <property type="nucleotide sequence ID" value="NZ_MLII01000030.1"/>
</dbReference>
<comment type="caution">
    <text evidence="3">The sequence shown here is derived from an EMBL/GenBank/DDBJ whole genome shotgun (WGS) entry which is preliminary data.</text>
</comment>
<dbReference type="Proteomes" id="UP000180043">
    <property type="component" value="Unassembled WGS sequence"/>
</dbReference>
<reference evidence="3 4" key="1">
    <citation type="submission" date="2016-10" db="EMBL/GenBank/DDBJ databases">
        <title>Evaluation of Human, Veterinary and Environmental Mycobacterium chelonae Isolates by Core Genome Phylogenomic Analysis, Targeted Gene Comparison, and Anti-microbial Susceptibility Patterns: A Tale of Mistaken Identities.</title>
        <authorList>
            <person name="Fogelson S.B."/>
            <person name="Camus A.C."/>
            <person name="Lorenz W."/>
            <person name="Vasireddy R."/>
            <person name="Vasireddy S."/>
            <person name="Smith T."/>
            <person name="Brown-Elliott B.A."/>
            <person name="Wallace R.J.Jr."/>
            <person name="Hasan N.A."/>
            <person name="Reischl U."/>
            <person name="Sanchez S."/>
        </authorList>
    </citation>
    <scope>NUCLEOTIDE SEQUENCE [LARGE SCALE GENOMIC DNA]</scope>
    <source>
        <strain evidence="3 4">15515</strain>
    </source>
</reference>
<feature type="domain" description="L,D-TPase catalytic" evidence="2">
    <location>
        <begin position="99"/>
        <end position="223"/>
    </location>
</feature>
<feature type="chain" id="PRO_5010331095" description="L,D-TPase catalytic domain-containing protein" evidence="1">
    <location>
        <begin position="25"/>
        <end position="226"/>
    </location>
</feature>
<dbReference type="GO" id="GO:0016740">
    <property type="term" value="F:transferase activity"/>
    <property type="evidence" value="ECO:0007669"/>
    <property type="project" value="InterPro"/>
</dbReference>
<evidence type="ECO:0000256" key="1">
    <source>
        <dbReference type="SAM" id="SignalP"/>
    </source>
</evidence>
<keyword evidence="1" id="KW-0732">Signal</keyword>
<evidence type="ECO:0000313" key="3">
    <source>
        <dbReference type="EMBL" id="OHU57913.1"/>
    </source>
</evidence>
<dbReference type="InterPro" id="IPR005490">
    <property type="entry name" value="LD_TPept_cat_dom"/>
</dbReference>
<dbReference type="PANTHER" id="PTHR38589">
    <property type="entry name" value="BLR0621 PROTEIN"/>
    <property type="match status" value="1"/>
</dbReference>
<organism evidence="3 4">
    <name type="scientific">Mycobacteroides chelonae</name>
    <name type="common">Mycobacterium chelonae</name>
    <dbReference type="NCBI Taxonomy" id="1774"/>
    <lineage>
        <taxon>Bacteria</taxon>
        <taxon>Bacillati</taxon>
        <taxon>Actinomycetota</taxon>
        <taxon>Actinomycetes</taxon>
        <taxon>Mycobacteriales</taxon>
        <taxon>Mycobacteriaceae</taxon>
        <taxon>Mycobacteroides</taxon>
    </lineage>
</organism>
<accession>A0A1S1LUV3</accession>
<name>A0A1S1LUV3_MYCCH</name>
<gene>
    <name evidence="3" type="ORF">BKG82_09695</name>
</gene>
<feature type="signal peptide" evidence="1">
    <location>
        <begin position="1"/>
        <end position="24"/>
    </location>
</feature>
<evidence type="ECO:0000313" key="4">
    <source>
        <dbReference type="Proteomes" id="UP000180043"/>
    </source>
</evidence>